<keyword evidence="11" id="KW-0675">Receptor</keyword>
<dbReference type="InterPro" id="IPR039426">
    <property type="entry name" value="TonB-dep_rcpt-like"/>
</dbReference>
<dbReference type="InterPro" id="IPR023997">
    <property type="entry name" value="TonB-dep_OMP_SusC/RagA_CS"/>
</dbReference>
<accession>A0A380YHM9</accession>
<dbReference type="GO" id="GO:0009279">
    <property type="term" value="C:cell outer membrane"/>
    <property type="evidence" value="ECO:0007669"/>
    <property type="project" value="UniProtKB-SubCell"/>
</dbReference>
<dbReference type="FunFam" id="2.60.40.1120:FF:000003">
    <property type="entry name" value="Outer membrane protein Omp121"/>
    <property type="match status" value="1"/>
</dbReference>
<proteinExistence type="inferred from homology"/>
<dbReference type="InterPro" id="IPR012910">
    <property type="entry name" value="Plug_dom"/>
</dbReference>
<evidence type="ECO:0000256" key="6">
    <source>
        <dbReference type="ARBA" id="ARBA00023136"/>
    </source>
</evidence>
<sequence>MEIKLFAKRISIPLFLILVITTNMIYAQNTINISGRVSSSIGEPMIGASIMVKGTTNGTITDLDGNFRIETSPTATLIISYVGYVTQEVQIAGRKSINIILKDDTGLLEEIVVVGYGTQKKETLTGSVTSVKGDEIKRSPAPNVSTSLQGKLPGLIVNQRSGEPGRDDPSIVIRGFGTFGDSSPLIIIDGVERGNMSRMNPEDIESISVLKDASAAIYGARAANGVILITTKKGKVGKPEFSLGFNTAFSSPTIKPKMLDAATYAQVYNEGDWYRKGRPETNYTPVYSDEVIQKFRDGSDPILYPNTNWLDETLKPFALQTRTNFQVSGGTETVRYLVSFGALTQGSGFYHQPVKNHQYTVRANINVDLSKNLTFGANISTIINNQQHTTVATWINFSNILLSSPTLVAKYPNGLIAGGRLGENPLLLDQRGTNKIKSTPMYSTFIATYKIPWVKGLKLEGSFNYDINNQFEKLFNLPYYYYEYNTVSKEYDKRSGTGASTVELTDTYSRWTTMLYNFRLLYEQQFGKHHVGAMIGQEQQRNTYSYAMAYRKNFISSTIDQINVGSSAAEDKNNGGSASITARNNFFGRFNYDYSSKYLVELLFRYDGSQNFPSGKRYGFFPAGSIGWRISEEPFLKENCNFLDQLKLRLSIGQTGNDRIASYQYLQSYSFGGNYVFGTSDASGIYANTMPNPNITWEKSTKFDFGLDASLWNGLLGMELTLFKEKRTDILAARNLSVPETLGFSALPDENIGEVNNKGFELKLSHHQTLNDWFYSIEGNMSYAKNEIVYMDETPHAEAYQDKTGRPVGADLYYKADGLFNTQEELDAYPHANGTQVGDIKVIDLNDDGVINSDDQFRFDYTSTPRFVFGLSGYVKYKNIDLSLFFQGQTGAYNYDAEFVNNMGGADPKNAFVDRAANRWTVNNPNGTMPRADAFQPGNTTFFLYDATFIRLKTLELGYTLPTSLTSRLQLGSLRIYVSGFNLLTWAKEIKYIDPEINGGGLYYPQQRVFNVGLNVKF</sequence>
<name>A0A380YHM9_9BACE</name>
<dbReference type="Gene3D" id="2.170.130.10">
    <property type="entry name" value="TonB-dependent receptor, plug domain"/>
    <property type="match status" value="1"/>
</dbReference>
<evidence type="ECO:0000313" key="12">
    <source>
        <dbReference type="Proteomes" id="UP000254424"/>
    </source>
</evidence>
<dbReference type="EMBL" id="CP072227">
    <property type="protein sequence ID" value="QUT44617.1"/>
    <property type="molecule type" value="Genomic_DNA"/>
</dbReference>
<evidence type="ECO:0000256" key="1">
    <source>
        <dbReference type="ARBA" id="ARBA00004571"/>
    </source>
</evidence>
<evidence type="ECO:0000256" key="4">
    <source>
        <dbReference type="ARBA" id="ARBA00022692"/>
    </source>
</evidence>
<keyword evidence="5" id="KW-0732">Signal</keyword>
<dbReference type="NCBIfam" id="TIGR04056">
    <property type="entry name" value="OMP_RagA_SusC"/>
    <property type="match status" value="1"/>
</dbReference>
<keyword evidence="4 8" id="KW-0812">Transmembrane</keyword>
<dbReference type="RefSeq" id="WP_004289285.1">
    <property type="nucleotide sequence ID" value="NZ_CABKNQ010000019.1"/>
</dbReference>
<reference evidence="11 12" key="1">
    <citation type="submission" date="2018-06" db="EMBL/GenBank/DDBJ databases">
        <authorList>
            <consortium name="Pathogen Informatics"/>
            <person name="Doyle S."/>
        </authorList>
    </citation>
    <scope>NUCLEOTIDE SEQUENCE [LARGE SCALE GENOMIC DNA]</scope>
    <source>
        <strain evidence="11 12">NCTC11155</strain>
    </source>
</reference>
<feature type="domain" description="TonB-dependent receptor plug" evidence="9">
    <location>
        <begin position="121"/>
        <end position="226"/>
    </location>
</feature>
<keyword evidence="2 8" id="KW-0813">Transport</keyword>
<dbReference type="EMBL" id="UFSX01000001">
    <property type="protein sequence ID" value="SUV28224.1"/>
    <property type="molecule type" value="Genomic_DNA"/>
</dbReference>
<comment type="subcellular location">
    <subcellularLocation>
        <location evidence="1 8">Cell outer membrane</location>
        <topology evidence="1 8">Multi-pass membrane protein</topology>
    </subcellularLocation>
</comment>
<dbReference type="SUPFAM" id="SSF56935">
    <property type="entry name" value="Porins"/>
    <property type="match status" value="1"/>
</dbReference>
<evidence type="ECO:0000256" key="8">
    <source>
        <dbReference type="PROSITE-ProRule" id="PRU01360"/>
    </source>
</evidence>
<dbReference type="Pfam" id="PF07715">
    <property type="entry name" value="Plug"/>
    <property type="match status" value="1"/>
</dbReference>
<dbReference type="GO" id="GO:0015344">
    <property type="term" value="F:siderophore uptake transmembrane transporter activity"/>
    <property type="evidence" value="ECO:0007669"/>
    <property type="project" value="TreeGrafter"/>
</dbReference>
<evidence type="ECO:0000256" key="3">
    <source>
        <dbReference type="ARBA" id="ARBA00022452"/>
    </source>
</evidence>
<dbReference type="InterPro" id="IPR008969">
    <property type="entry name" value="CarboxyPept-like_regulatory"/>
</dbReference>
<dbReference type="Gene3D" id="2.60.40.1120">
    <property type="entry name" value="Carboxypeptidase-like, regulatory domain"/>
    <property type="match status" value="1"/>
</dbReference>
<dbReference type="InterPro" id="IPR037066">
    <property type="entry name" value="Plug_dom_sf"/>
</dbReference>
<evidence type="ECO:0000256" key="5">
    <source>
        <dbReference type="ARBA" id="ARBA00022729"/>
    </source>
</evidence>
<protein>
    <submittedName>
        <fullName evidence="11">Putative TonB-linked outer membrane receptor protein</fullName>
    </submittedName>
    <submittedName>
        <fullName evidence="10">TonB-dependent receptor P3</fullName>
    </submittedName>
</protein>
<gene>
    <name evidence="11" type="primary">fepA_1</name>
    <name evidence="10" type="ORF">INE88_01418</name>
    <name evidence="11" type="ORF">NCTC11155_00171</name>
</gene>
<dbReference type="Pfam" id="PF13715">
    <property type="entry name" value="CarbopepD_reg_2"/>
    <property type="match status" value="1"/>
</dbReference>
<dbReference type="PANTHER" id="PTHR30069:SF29">
    <property type="entry name" value="HEMOGLOBIN AND HEMOGLOBIN-HAPTOGLOBIN-BINDING PROTEIN 1-RELATED"/>
    <property type="match status" value="1"/>
</dbReference>
<dbReference type="GO" id="GO:0044718">
    <property type="term" value="P:siderophore transmembrane transport"/>
    <property type="evidence" value="ECO:0007669"/>
    <property type="project" value="TreeGrafter"/>
</dbReference>
<dbReference type="PANTHER" id="PTHR30069">
    <property type="entry name" value="TONB-DEPENDENT OUTER MEMBRANE RECEPTOR"/>
    <property type="match status" value="1"/>
</dbReference>
<dbReference type="STRING" id="483216.BACEGG_00990"/>
<evidence type="ECO:0000256" key="2">
    <source>
        <dbReference type="ARBA" id="ARBA00022448"/>
    </source>
</evidence>
<dbReference type="GeneID" id="93070114"/>
<evidence type="ECO:0000313" key="11">
    <source>
        <dbReference type="EMBL" id="SUV28224.1"/>
    </source>
</evidence>
<evidence type="ECO:0000259" key="9">
    <source>
        <dbReference type="Pfam" id="PF07715"/>
    </source>
</evidence>
<organism evidence="11 12">
    <name type="scientific">Bacteroides eggerthii</name>
    <dbReference type="NCBI Taxonomy" id="28111"/>
    <lineage>
        <taxon>Bacteria</taxon>
        <taxon>Pseudomonadati</taxon>
        <taxon>Bacteroidota</taxon>
        <taxon>Bacteroidia</taxon>
        <taxon>Bacteroidales</taxon>
        <taxon>Bacteroidaceae</taxon>
        <taxon>Bacteroides</taxon>
    </lineage>
</organism>
<dbReference type="FunFam" id="2.170.130.10:FF:000003">
    <property type="entry name" value="SusC/RagA family TonB-linked outer membrane protein"/>
    <property type="match status" value="1"/>
</dbReference>
<dbReference type="Gene3D" id="2.40.170.20">
    <property type="entry name" value="TonB-dependent receptor, beta-barrel domain"/>
    <property type="match status" value="1"/>
</dbReference>
<dbReference type="NCBIfam" id="TIGR04057">
    <property type="entry name" value="SusC_RagA_signa"/>
    <property type="match status" value="1"/>
</dbReference>
<keyword evidence="7 8" id="KW-0998">Cell outer membrane</keyword>
<dbReference type="InterPro" id="IPR036942">
    <property type="entry name" value="Beta-barrel_TonB_sf"/>
</dbReference>
<dbReference type="InterPro" id="IPR023996">
    <property type="entry name" value="TonB-dep_OMP_SusC/RagA"/>
</dbReference>
<keyword evidence="3 8" id="KW-1134">Transmembrane beta strand</keyword>
<keyword evidence="6 8" id="KW-0472">Membrane</keyword>
<dbReference type="Proteomes" id="UP000254424">
    <property type="component" value="Unassembled WGS sequence"/>
</dbReference>
<evidence type="ECO:0000256" key="7">
    <source>
        <dbReference type="ARBA" id="ARBA00023237"/>
    </source>
</evidence>
<comment type="similarity">
    <text evidence="8">Belongs to the TonB-dependent receptor family.</text>
</comment>
<dbReference type="Proteomes" id="UP000679226">
    <property type="component" value="Chromosome"/>
</dbReference>
<dbReference type="SUPFAM" id="SSF49464">
    <property type="entry name" value="Carboxypeptidase regulatory domain-like"/>
    <property type="match status" value="1"/>
</dbReference>
<reference evidence="10" key="2">
    <citation type="journal article" date="2021" name="PLoS Genet.">
        <title>Mobile Type VI secretion system loci of the gut Bacteroidales display extensive intra-ecosystem transfer, multi-species spread and geographical clustering.</title>
        <authorList>
            <person name="Garcia-Bayona L."/>
            <person name="Coyne M.J."/>
            <person name="Comstock L.E."/>
        </authorList>
    </citation>
    <scope>NUCLEOTIDE SEQUENCE</scope>
    <source>
        <strain evidence="10">CL11T00C20</strain>
    </source>
</reference>
<dbReference type="KEGG" id="beg:INE88_01418"/>
<dbReference type="AlphaFoldDB" id="A0A380YHM9"/>
<evidence type="ECO:0000313" key="10">
    <source>
        <dbReference type="EMBL" id="QUT44617.1"/>
    </source>
</evidence>
<dbReference type="PROSITE" id="PS52016">
    <property type="entry name" value="TONB_DEPENDENT_REC_3"/>
    <property type="match status" value="1"/>
</dbReference>